<sequence>MKTGTAQTELNISDNSFRGITVGDKISSYAKSDYVQQETLKTGEGDFTVYAIKDFNNNPAGYFMSDPNDESRVGDIIVQTRMAQTAEGIHVDSTLGDLRMRFPDIEVHGSEIEGRTYAHHNTLSYRLDVVSFSYEVDAAKIPADTKVTEIIINRQ</sequence>
<dbReference type="AlphaFoldDB" id="A0A656HJA6"/>
<evidence type="ECO:0000313" key="2">
    <source>
        <dbReference type="Proteomes" id="UP000005317"/>
    </source>
</evidence>
<reference evidence="2" key="1">
    <citation type="journal article" date="2011" name="Stand. Genomic Sci.">
        <title>Genome sequence of the filamentous, gliding Thiothrix nivea neotype strain (JP2(T)).</title>
        <authorList>
            <person name="Lapidus A."/>
            <person name="Nolan M."/>
            <person name="Lucas S."/>
            <person name="Glavina Del Rio T."/>
            <person name="Tice H."/>
            <person name="Cheng J.F."/>
            <person name="Tapia R."/>
            <person name="Han C."/>
            <person name="Goodwin L."/>
            <person name="Pitluck S."/>
            <person name="Liolios K."/>
            <person name="Pagani I."/>
            <person name="Ivanova N."/>
            <person name="Huntemann M."/>
            <person name="Mavromatis K."/>
            <person name="Mikhailova N."/>
            <person name="Pati A."/>
            <person name="Chen A."/>
            <person name="Palaniappan K."/>
            <person name="Land M."/>
            <person name="Brambilla E.M."/>
            <person name="Rohde M."/>
            <person name="Abt B."/>
            <person name="Verbarg S."/>
            <person name="Goker M."/>
            <person name="Bristow J."/>
            <person name="Eisen J.A."/>
            <person name="Markowitz V."/>
            <person name="Hugenholtz P."/>
            <person name="Kyrpides N.C."/>
            <person name="Klenk H.P."/>
            <person name="Woyke T."/>
        </authorList>
    </citation>
    <scope>NUCLEOTIDE SEQUENCE [LARGE SCALE GENOMIC DNA]</scope>
    <source>
        <strain evidence="2">ATCC 35100 / DSM 5205 / JP2</strain>
    </source>
</reference>
<dbReference type="Proteomes" id="UP000005317">
    <property type="component" value="Unassembled WGS sequence"/>
</dbReference>
<proteinExistence type="predicted"/>
<name>A0A656HJA6_THINJ</name>
<dbReference type="EMBL" id="JH651384">
    <property type="protein sequence ID" value="EIJ35085.1"/>
    <property type="molecule type" value="Genomic_DNA"/>
</dbReference>
<keyword evidence="2" id="KW-1185">Reference proteome</keyword>
<accession>A0A656HJA6</accession>
<organism evidence="1 2">
    <name type="scientific">Thiothrix nivea (strain ATCC 35100 / DSM 5205 / JP2)</name>
    <dbReference type="NCBI Taxonomy" id="870187"/>
    <lineage>
        <taxon>Bacteria</taxon>
        <taxon>Pseudomonadati</taxon>
        <taxon>Pseudomonadota</taxon>
        <taxon>Gammaproteobacteria</taxon>
        <taxon>Thiotrichales</taxon>
        <taxon>Thiotrichaceae</taxon>
        <taxon>Thiothrix</taxon>
    </lineage>
</organism>
<gene>
    <name evidence="1" type="ORF">Thini_2542</name>
</gene>
<protein>
    <submittedName>
        <fullName evidence="1">Uncharacterized protein</fullName>
    </submittedName>
</protein>
<evidence type="ECO:0000313" key="1">
    <source>
        <dbReference type="EMBL" id="EIJ35085.1"/>
    </source>
</evidence>